<evidence type="ECO:0000313" key="2">
    <source>
        <dbReference type="EMBL" id="MCP2272835.1"/>
    </source>
</evidence>
<feature type="region of interest" description="Disordered" evidence="1">
    <location>
        <begin position="18"/>
        <end position="48"/>
    </location>
</feature>
<gene>
    <name evidence="2" type="ORF">LV75_005361</name>
</gene>
<dbReference type="Proteomes" id="UP001205185">
    <property type="component" value="Unassembled WGS sequence"/>
</dbReference>
<accession>A0ABT1IJK7</accession>
<evidence type="ECO:0000313" key="3">
    <source>
        <dbReference type="Proteomes" id="UP001205185"/>
    </source>
</evidence>
<evidence type="ECO:0000256" key="1">
    <source>
        <dbReference type="SAM" id="MobiDB-lite"/>
    </source>
</evidence>
<reference evidence="2 3" key="1">
    <citation type="submission" date="2022-06" db="EMBL/GenBank/DDBJ databases">
        <title>Genomic Encyclopedia of Archaeal and Bacterial Type Strains, Phase II (KMG-II): from individual species to whole genera.</title>
        <authorList>
            <person name="Goeker M."/>
        </authorList>
    </citation>
    <scope>NUCLEOTIDE SEQUENCE [LARGE SCALE GENOMIC DNA]</scope>
    <source>
        <strain evidence="2 3">DSM 44255</strain>
    </source>
</reference>
<dbReference type="EMBL" id="JAMTCO010000014">
    <property type="protein sequence ID" value="MCP2272835.1"/>
    <property type="molecule type" value="Genomic_DNA"/>
</dbReference>
<organism evidence="2 3">
    <name type="scientific">Actinokineospora diospyrosa</name>
    <dbReference type="NCBI Taxonomy" id="103728"/>
    <lineage>
        <taxon>Bacteria</taxon>
        <taxon>Bacillati</taxon>
        <taxon>Actinomycetota</taxon>
        <taxon>Actinomycetes</taxon>
        <taxon>Pseudonocardiales</taxon>
        <taxon>Pseudonocardiaceae</taxon>
        <taxon>Actinokineospora</taxon>
    </lineage>
</organism>
<keyword evidence="3" id="KW-1185">Reference proteome</keyword>
<protein>
    <submittedName>
        <fullName evidence="2">Uncharacterized protein</fullName>
    </submittedName>
</protein>
<name>A0ABT1IJK7_9PSEU</name>
<sequence length="48" mass="5420">MERTTVDTRELVLPKPRTEVIGGRGPGWPVGTPLEDEEYEPTIVRGRE</sequence>
<proteinExistence type="predicted"/>
<comment type="caution">
    <text evidence="2">The sequence shown here is derived from an EMBL/GenBank/DDBJ whole genome shotgun (WGS) entry which is preliminary data.</text>
</comment>